<dbReference type="RefSeq" id="WP_014754213.1">
    <property type="nucleotide sequence ID" value="NZ_CP062699.1"/>
</dbReference>
<dbReference type="GO" id="GO:0006508">
    <property type="term" value="P:proteolysis"/>
    <property type="evidence" value="ECO:0007669"/>
    <property type="project" value="UniProtKB-KW"/>
</dbReference>
<keyword evidence="10" id="KW-1185">Reference proteome</keyword>
<dbReference type="FunFam" id="2.30.42.10:FF:000162">
    <property type="entry name" value="Tail-specific protease"/>
    <property type="match status" value="1"/>
</dbReference>
<feature type="domain" description="PDZ" evidence="8">
    <location>
        <begin position="240"/>
        <end position="316"/>
    </location>
</feature>
<dbReference type="PROSITE" id="PS50106">
    <property type="entry name" value="PDZ"/>
    <property type="match status" value="1"/>
</dbReference>
<feature type="compositionally biased region" description="Basic and acidic residues" evidence="6">
    <location>
        <begin position="636"/>
        <end position="654"/>
    </location>
</feature>
<dbReference type="Pfam" id="PF17804">
    <property type="entry name" value="TSP_NTD"/>
    <property type="match status" value="1"/>
</dbReference>
<comment type="similarity">
    <text evidence="1 5">Belongs to the peptidase S41A family.</text>
</comment>
<keyword evidence="2 5" id="KW-0645">Protease</keyword>
<dbReference type="KEGG" id="ptai:ICN73_12825"/>
<dbReference type="CDD" id="cd06782">
    <property type="entry name" value="cpPDZ_CPP-like"/>
    <property type="match status" value="1"/>
</dbReference>
<dbReference type="GO" id="GO:0008236">
    <property type="term" value="F:serine-type peptidase activity"/>
    <property type="evidence" value="ECO:0007669"/>
    <property type="project" value="UniProtKB-KW"/>
</dbReference>
<dbReference type="PANTHER" id="PTHR32060:SF22">
    <property type="entry name" value="CARBOXYL-TERMINAL-PROCESSING PEPTIDASE 3, CHLOROPLASTIC"/>
    <property type="match status" value="1"/>
</dbReference>
<dbReference type="InterPro" id="IPR005151">
    <property type="entry name" value="Tail-specific_protease"/>
</dbReference>
<evidence type="ECO:0000256" key="2">
    <source>
        <dbReference type="ARBA" id="ARBA00022670"/>
    </source>
</evidence>
<dbReference type="Pfam" id="PF11818">
    <property type="entry name" value="DUF3340"/>
    <property type="match status" value="1"/>
</dbReference>
<dbReference type="EMBL" id="CP062699">
    <property type="protein sequence ID" value="QOJ93713.1"/>
    <property type="molecule type" value="Genomic_DNA"/>
</dbReference>
<proteinExistence type="inferred from homology"/>
<dbReference type="CDD" id="cd07560">
    <property type="entry name" value="Peptidase_S41_CPP"/>
    <property type="match status" value="1"/>
</dbReference>
<dbReference type="Pfam" id="PF03572">
    <property type="entry name" value="Peptidase_S41"/>
    <property type="match status" value="1"/>
</dbReference>
<dbReference type="SUPFAM" id="SSF50156">
    <property type="entry name" value="PDZ domain-like"/>
    <property type="match status" value="1"/>
</dbReference>
<keyword evidence="4 5" id="KW-0720">Serine protease</keyword>
<dbReference type="Gene3D" id="3.30.750.44">
    <property type="match status" value="1"/>
</dbReference>
<dbReference type="FunFam" id="3.30.750.44:FF:000007">
    <property type="entry name" value="Periplasmic tail-specific protease"/>
    <property type="match status" value="1"/>
</dbReference>
<gene>
    <name evidence="9" type="ORF">ICN73_12825</name>
</gene>
<accession>A0A7L9GME8</accession>
<evidence type="ECO:0000256" key="5">
    <source>
        <dbReference type="RuleBase" id="RU004404"/>
    </source>
</evidence>
<protein>
    <submittedName>
        <fullName evidence="9">Carboxy terminal-processing peptidase</fullName>
    </submittedName>
</protein>
<organism evidence="9 10">
    <name type="scientific">Pseudomonas taiwanensis</name>
    <dbReference type="NCBI Taxonomy" id="470150"/>
    <lineage>
        <taxon>Bacteria</taxon>
        <taxon>Pseudomonadati</taxon>
        <taxon>Pseudomonadota</taxon>
        <taxon>Gammaproteobacteria</taxon>
        <taxon>Pseudomonadales</taxon>
        <taxon>Pseudomonadaceae</taxon>
        <taxon>Pseudomonas</taxon>
    </lineage>
</organism>
<feature type="signal peptide" evidence="7">
    <location>
        <begin position="1"/>
        <end position="27"/>
    </location>
</feature>
<dbReference type="GO" id="GO:0030288">
    <property type="term" value="C:outer membrane-bounded periplasmic space"/>
    <property type="evidence" value="ECO:0007669"/>
    <property type="project" value="TreeGrafter"/>
</dbReference>
<dbReference type="InterPro" id="IPR001478">
    <property type="entry name" value="PDZ"/>
</dbReference>
<dbReference type="Gene3D" id="2.30.42.10">
    <property type="match status" value="1"/>
</dbReference>
<dbReference type="InterPro" id="IPR004447">
    <property type="entry name" value="Peptidase_S41A"/>
</dbReference>
<evidence type="ECO:0000256" key="3">
    <source>
        <dbReference type="ARBA" id="ARBA00022801"/>
    </source>
</evidence>
<dbReference type="Gene3D" id="3.90.226.10">
    <property type="entry name" value="2-enoyl-CoA Hydratase, Chain A, domain 1"/>
    <property type="match status" value="1"/>
</dbReference>
<dbReference type="SMART" id="SM00245">
    <property type="entry name" value="TSPc"/>
    <property type="match status" value="1"/>
</dbReference>
<sequence length="693" mass="77658">MKHFLPSTALAVMIGLGSLTLGGNAAAANKWDSLQPDRDEIVASLNVVELLKRHHYSKPPLDDARSAIIYDSYIKLLDPARSYFTAADIAEFDKWKTQFDDFLKSGNLDPGFTIYKRYLDRVKQRLDFALAELNKGVDKIDFTTKETLLIDRKDAPWMKNQAELDDLWRKRVKDEVLRQKIAGKEPKQIQETLIKRYKNQLARLDQTRAEDIFQAYINTFAQSYDPHTNYLSPDNAENFDINMSLSLEGIGAVLQSDNDQVKIVRLVPAGPAAKTKQVAPADKIIGVAQGNKEMVDVVGWRLDEVVKLIRGPKGSVVRLEIIPASNAPSDQTSKIVSITREAVKLEEQAAKKSVLKLKQDGRDYKLGIIEIPAFYLDFKAYRAGDPEYKSTTRDVKKLLTELQKEKVDGVVIDLRNNGGGSLQEATELTSLFIEKGPTVLVRNSDGRVDVLEDENPGAFYKGPLALLVNRLSASASEIFAGAMQDYHRALIIGGQTFGKGTVQTIQPLNHGELKLTLAKFYRVSGQSTQHQGVLPDIDYPSIIDTKEIGESALPEAMPWDTIRPVVKPAADPFRPFLAQLKAQHEARSDKDAEFTYIRDRLALTQKLMNEKTVSLNEQERRARHDSVEAKQLALENTRRKAKGEEPLKELKKEDEDALPVEDENTKPEDDAYLAETGRILIDYLSASTKVAKK</sequence>
<keyword evidence="3 5" id="KW-0378">Hydrolase</keyword>
<evidence type="ECO:0000256" key="7">
    <source>
        <dbReference type="SAM" id="SignalP"/>
    </source>
</evidence>
<keyword evidence="7" id="KW-0732">Signal</keyword>
<dbReference type="InterPro" id="IPR029045">
    <property type="entry name" value="ClpP/crotonase-like_dom_sf"/>
</dbReference>
<dbReference type="FunFam" id="3.90.226.10:FF:000090">
    <property type="entry name" value="Tail-specific protease"/>
    <property type="match status" value="1"/>
</dbReference>
<evidence type="ECO:0000256" key="6">
    <source>
        <dbReference type="SAM" id="MobiDB-lite"/>
    </source>
</evidence>
<name>A0A7L9GME8_9PSED</name>
<feature type="chain" id="PRO_5030824264" evidence="7">
    <location>
        <begin position="28"/>
        <end position="693"/>
    </location>
</feature>
<dbReference type="InterPro" id="IPR036034">
    <property type="entry name" value="PDZ_sf"/>
</dbReference>
<evidence type="ECO:0000313" key="10">
    <source>
        <dbReference type="Proteomes" id="UP000593847"/>
    </source>
</evidence>
<dbReference type="SMART" id="SM00228">
    <property type="entry name" value="PDZ"/>
    <property type="match status" value="1"/>
</dbReference>
<evidence type="ECO:0000313" key="9">
    <source>
        <dbReference type="EMBL" id="QOJ93713.1"/>
    </source>
</evidence>
<dbReference type="Pfam" id="PF00595">
    <property type="entry name" value="PDZ"/>
    <property type="match status" value="1"/>
</dbReference>
<evidence type="ECO:0000256" key="4">
    <source>
        <dbReference type="ARBA" id="ARBA00022825"/>
    </source>
</evidence>
<dbReference type="InterPro" id="IPR040573">
    <property type="entry name" value="TSP_N"/>
</dbReference>
<feature type="region of interest" description="Disordered" evidence="6">
    <location>
        <begin position="635"/>
        <end position="672"/>
    </location>
</feature>
<dbReference type="NCBIfam" id="TIGR00225">
    <property type="entry name" value="prc"/>
    <property type="match status" value="1"/>
</dbReference>
<dbReference type="PANTHER" id="PTHR32060">
    <property type="entry name" value="TAIL-SPECIFIC PROTEASE"/>
    <property type="match status" value="1"/>
</dbReference>
<reference evidence="9" key="1">
    <citation type="submission" date="2020-09" db="EMBL/GenBank/DDBJ databases">
        <title>Complete genome sequence of Pseudomonas taiwanensis CC, a plant growth-promoting and biotite-weathering strain.</title>
        <authorList>
            <person name="Cheng C."/>
        </authorList>
    </citation>
    <scope>NUCLEOTIDE SEQUENCE [LARGE SCALE GENOMIC DNA]</scope>
    <source>
        <strain evidence="9">WRS8</strain>
    </source>
</reference>
<evidence type="ECO:0000256" key="1">
    <source>
        <dbReference type="ARBA" id="ARBA00009179"/>
    </source>
</evidence>
<dbReference type="InterPro" id="IPR020992">
    <property type="entry name" value="Tail_Prtase_C"/>
</dbReference>
<dbReference type="AlphaFoldDB" id="A0A7L9GME8"/>
<dbReference type="GO" id="GO:0007165">
    <property type="term" value="P:signal transduction"/>
    <property type="evidence" value="ECO:0007669"/>
    <property type="project" value="TreeGrafter"/>
</dbReference>
<dbReference type="Proteomes" id="UP000593847">
    <property type="component" value="Chromosome"/>
</dbReference>
<dbReference type="GO" id="GO:0004175">
    <property type="term" value="F:endopeptidase activity"/>
    <property type="evidence" value="ECO:0007669"/>
    <property type="project" value="TreeGrafter"/>
</dbReference>
<evidence type="ECO:0000259" key="8">
    <source>
        <dbReference type="PROSITE" id="PS50106"/>
    </source>
</evidence>
<dbReference type="SUPFAM" id="SSF52096">
    <property type="entry name" value="ClpP/crotonase"/>
    <property type="match status" value="1"/>
</dbReference>